<sequence length="140" mass="16494">MENKHKDLWEKYWKGETSVAEEKKLFQELEEEPEDGALKAFYSGIQSIQEERPNGIHLPLRSFPWQKMAAVMLVFLTVATCWWGFRTYEEQQEAQAYRQVVEAMGKIQINLKKGTSHLESMEKIKYLNSGANWYENDKNN</sequence>
<evidence type="ECO:0000313" key="2">
    <source>
        <dbReference type="EMBL" id="AEL25867.1"/>
    </source>
</evidence>
<proteinExistence type="predicted"/>
<gene>
    <name evidence="2" type="ordered locus">Cycma_2122</name>
</gene>
<dbReference type="Proteomes" id="UP000001635">
    <property type="component" value="Chromosome"/>
</dbReference>
<dbReference type="RefSeq" id="WP_014020161.1">
    <property type="nucleotide sequence ID" value="NC_015914.1"/>
</dbReference>
<keyword evidence="1" id="KW-0812">Transmembrane</keyword>
<reference evidence="3" key="1">
    <citation type="submission" date="2011-07" db="EMBL/GenBank/DDBJ databases">
        <title>The complete genome of Cyclobacterium marinum DSM 745.</title>
        <authorList>
            <person name="Lucas S."/>
            <person name="Han J."/>
            <person name="Lapidus A."/>
            <person name="Bruce D."/>
            <person name="Goodwin L."/>
            <person name="Pitluck S."/>
            <person name="Peters L."/>
            <person name="Kyrpides N."/>
            <person name="Mavromatis K."/>
            <person name="Ivanova N."/>
            <person name="Ovchinnikova G."/>
            <person name="Chertkov O."/>
            <person name="Detter J.C."/>
            <person name="Tapia R."/>
            <person name="Han C."/>
            <person name="Land M."/>
            <person name="Hauser L."/>
            <person name="Markowitz V."/>
            <person name="Cheng J.-F."/>
            <person name="Hugenholtz P."/>
            <person name="Woyke T."/>
            <person name="Wu D."/>
            <person name="Tindall B."/>
            <person name="Schuetze A."/>
            <person name="Brambilla E."/>
            <person name="Klenk H.-P."/>
            <person name="Eisen J.A."/>
        </authorList>
    </citation>
    <scope>NUCLEOTIDE SEQUENCE [LARGE SCALE GENOMIC DNA]</scope>
    <source>
        <strain evidence="3">ATCC 25205 / DSM 745 / LMG 13164 / NCIMB 1802</strain>
    </source>
</reference>
<dbReference type="STRING" id="880070.Cycma_2122"/>
<dbReference type="AlphaFoldDB" id="G0J2H6"/>
<accession>G0J2H6</accession>
<evidence type="ECO:0000256" key="1">
    <source>
        <dbReference type="SAM" id="Phobius"/>
    </source>
</evidence>
<name>G0J2H6_CYCMS</name>
<dbReference type="EMBL" id="CP002955">
    <property type="protein sequence ID" value="AEL25867.1"/>
    <property type="molecule type" value="Genomic_DNA"/>
</dbReference>
<dbReference type="KEGG" id="cmr:Cycma_2122"/>
<keyword evidence="1" id="KW-0472">Membrane</keyword>
<feature type="transmembrane region" description="Helical" evidence="1">
    <location>
        <begin position="68"/>
        <end position="85"/>
    </location>
</feature>
<keyword evidence="1" id="KW-1133">Transmembrane helix</keyword>
<evidence type="ECO:0000313" key="3">
    <source>
        <dbReference type="Proteomes" id="UP000001635"/>
    </source>
</evidence>
<dbReference type="OrthoDB" id="840371at2"/>
<dbReference type="HOGENOM" id="CLU_127595_0_0_10"/>
<protein>
    <submittedName>
        <fullName evidence="2">Uncharacterized protein</fullName>
    </submittedName>
</protein>
<keyword evidence="3" id="KW-1185">Reference proteome</keyword>
<organism evidence="2 3">
    <name type="scientific">Cyclobacterium marinum (strain ATCC 25205 / DSM 745 / LMG 13164 / NCIMB 1802)</name>
    <name type="common">Flectobacillus marinus</name>
    <dbReference type="NCBI Taxonomy" id="880070"/>
    <lineage>
        <taxon>Bacteria</taxon>
        <taxon>Pseudomonadati</taxon>
        <taxon>Bacteroidota</taxon>
        <taxon>Cytophagia</taxon>
        <taxon>Cytophagales</taxon>
        <taxon>Cyclobacteriaceae</taxon>
        <taxon>Cyclobacterium</taxon>
    </lineage>
</organism>